<feature type="region of interest" description="Disordered" evidence="1">
    <location>
        <begin position="423"/>
        <end position="448"/>
    </location>
</feature>
<dbReference type="AlphaFoldDB" id="A0A6P7MET9"/>
<dbReference type="InParanoid" id="A0A6P7MET9"/>
<feature type="compositionally biased region" description="Basic and acidic residues" evidence="1">
    <location>
        <begin position="121"/>
        <end position="139"/>
    </location>
</feature>
<dbReference type="RefSeq" id="XP_029005085.1">
    <property type="nucleotide sequence ID" value="XM_029149252.3"/>
</dbReference>
<reference evidence="3 4" key="1">
    <citation type="submission" date="2025-04" db="UniProtKB">
        <authorList>
            <consortium name="RefSeq"/>
        </authorList>
    </citation>
    <scope>IDENTIFICATION</scope>
</reference>
<dbReference type="RefSeq" id="XP_055364477.1">
    <property type="nucleotide sequence ID" value="XM_055508502.1"/>
</dbReference>
<evidence type="ECO:0000313" key="2">
    <source>
        <dbReference type="Proteomes" id="UP000515150"/>
    </source>
</evidence>
<evidence type="ECO:0000256" key="1">
    <source>
        <dbReference type="SAM" id="MobiDB-lite"/>
    </source>
</evidence>
<feature type="compositionally biased region" description="Polar residues" evidence="1">
    <location>
        <begin position="233"/>
        <end position="247"/>
    </location>
</feature>
<protein>
    <submittedName>
        <fullName evidence="3 4">Uncharacterized protein LOC114854648</fullName>
    </submittedName>
</protein>
<sequence length="548" mass="63202">MPSPLRFGWDQGRRKRPKCRIASATRSQSGSTSREPPTFRLVVLTPRTEVKVLSKPLRRQSNMEKKDRKKEKKEEAKEMKNREMKEEKEKKNRRKQEEKERLEKVKEEEQEKRREKQRKKSEKEDERNKKEKEEEKQGMTHEQPIVPILNTKTLLISPTTPTPPFSPAVFRTLLIIKKQQENERERKKKEEEEGREQRKKEEKDRMERQKTLTVKHMERMSKKLNLHTLIPKPSNTSTFRTPPTSSYHILPSPPFSKPLIHTLPNIKEEEEEEIKEKTMIKQMERMSRKQSFLPTIIPKPTSIASFPTPPTSFYPILPTPPFSKPLIHTLPNIKEEEIRKKTMIKQMEKMSRKQSFLPTIIPKPTSIASFPNPPTSSYPILPTPPFSKPIIHTVPNIKKKKEEMKKKAIMTQVEKVSRKQSFFPSITSKPTPNPTFSLPSTSPLSLGSTPPVSKPLVYSLPTPPSHTLSRKNRRFHNHLHPQPPLPPPLAGSSYVPILPFPITSTPTFPPIPTSTFPISSPCPSPSLPLFLPPLLPPSQSVPARGDWG</sequence>
<dbReference type="GeneID" id="114854648"/>
<dbReference type="KEGG" id="bspl:114854648"/>
<feature type="compositionally biased region" description="Basic and acidic residues" evidence="1">
    <location>
        <begin position="61"/>
        <end position="114"/>
    </location>
</feature>
<name>A0A6P7MET9_BETSP</name>
<feature type="region of interest" description="Disordered" evidence="1">
    <location>
        <begin position="229"/>
        <end position="253"/>
    </location>
</feature>
<accession>A0A6P7MET9</accession>
<proteinExistence type="predicted"/>
<gene>
    <name evidence="3 4" type="primary">LOC114854648</name>
</gene>
<feature type="compositionally biased region" description="Polar residues" evidence="1">
    <location>
        <begin position="24"/>
        <end position="35"/>
    </location>
</feature>
<feature type="compositionally biased region" description="Low complexity" evidence="1">
    <location>
        <begin position="434"/>
        <end position="448"/>
    </location>
</feature>
<keyword evidence="2" id="KW-1185">Reference proteome</keyword>
<dbReference type="Proteomes" id="UP000515150">
    <property type="component" value="Chromosome 4"/>
</dbReference>
<feature type="region of interest" description="Disordered" evidence="1">
    <location>
        <begin position="1"/>
        <end position="146"/>
    </location>
</feature>
<evidence type="ECO:0000313" key="3">
    <source>
        <dbReference type="RefSeq" id="XP_029005085.1"/>
    </source>
</evidence>
<evidence type="ECO:0000313" key="4">
    <source>
        <dbReference type="RefSeq" id="XP_055364477.1"/>
    </source>
</evidence>
<organism evidence="2 3">
    <name type="scientific">Betta splendens</name>
    <name type="common">Siamese fighting fish</name>
    <dbReference type="NCBI Taxonomy" id="158456"/>
    <lineage>
        <taxon>Eukaryota</taxon>
        <taxon>Metazoa</taxon>
        <taxon>Chordata</taxon>
        <taxon>Craniata</taxon>
        <taxon>Vertebrata</taxon>
        <taxon>Euteleostomi</taxon>
        <taxon>Actinopterygii</taxon>
        <taxon>Neopterygii</taxon>
        <taxon>Teleostei</taxon>
        <taxon>Neoteleostei</taxon>
        <taxon>Acanthomorphata</taxon>
        <taxon>Anabantaria</taxon>
        <taxon>Anabantiformes</taxon>
        <taxon>Anabantoidei</taxon>
        <taxon>Osphronemidae</taxon>
        <taxon>Betta</taxon>
    </lineage>
</organism>
<feature type="region of interest" description="Disordered" evidence="1">
    <location>
        <begin position="181"/>
        <end position="211"/>
    </location>
</feature>